<accession>A0A380CSJ0</accession>
<feature type="chain" id="PRO_5016598985" evidence="1">
    <location>
        <begin position="24"/>
        <end position="195"/>
    </location>
</feature>
<proteinExistence type="predicted"/>
<organism evidence="3 4">
    <name type="scientific">Sphingobacterium spiritivorum</name>
    <name type="common">Flavobacterium spiritivorum</name>
    <dbReference type="NCBI Taxonomy" id="258"/>
    <lineage>
        <taxon>Bacteria</taxon>
        <taxon>Pseudomonadati</taxon>
        <taxon>Bacteroidota</taxon>
        <taxon>Sphingobacteriia</taxon>
        <taxon>Sphingobacteriales</taxon>
        <taxon>Sphingobacteriaceae</taxon>
        <taxon>Sphingobacterium</taxon>
    </lineage>
</organism>
<dbReference type="Pfam" id="PF04264">
    <property type="entry name" value="YceI"/>
    <property type="match status" value="1"/>
</dbReference>
<evidence type="ECO:0000313" key="3">
    <source>
        <dbReference type="EMBL" id="SUJ27077.1"/>
    </source>
</evidence>
<reference evidence="3 4" key="1">
    <citation type="submission" date="2018-06" db="EMBL/GenBank/DDBJ databases">
        <authorList>
            <consortium name="Pathogen Informatics"/>
            <person name="Doyle S."/>
        </authorList>
    </citation>
    <scope>NUCLEOTIDE SEQUENCE [LARGE SCALE GENOMIC DNA]</scope>
    <source>
        <strain evidence="3 4">NCTC11388</strain>
    </source>
</reference>
<dbReference type="EMBL" id="UGYW01000002">
    <property type="protein sequence ID" value="SUJ27077.1"/>
    <property type="molecule type" value="Genomic_DNA"/>
</dbReference>
<dbReference type="SUPFAM" id="SSF101874">
    <property type="entry name" value="YceI-like"/>
    <property type="match status" value="1"/>
</dbReference>
<dbReference type="InterPro" id="IPR007372">
    <property type="entry name" value="Lipid/polyisoprenoid-bd_YceI"/>
</dbReference>
<protein>
    <submittedName>
        <fullName evidence="3">Uncharacterized conserved protein</fullName>
    </submittedName>
</protein>
<evidence type="ECO:0000256" key="1">
    <source>
        <dbReference type="SAM" id="SignalP"/>
    </source>
</evidence>
<keyword evidence="1" id="KW-0732">Signal</keyword>
<evidence type="ECO:0000313" key="4">
    <source>
        <dbReference type="Proteomes" id="UP000254893"/>
    </source>
</evidence>
<dbReference type="Proteomes" id="UP000254893">
    <property type="component" value="Unassembled WGS sequence"/>
</dbReference>
<dbReference type="RefSeq" id="WP_115171426.1">
    <property type="nucleotide sequence ID" value="NZ_UGYW01000002.1"/>
</dbReference>
<dbReference type="PANTHER" id="PTHR34406:SF1">
    <property type="entry name" value="PROTEIN YCEI"/>
    <property type="match status" value="1"/>
</dbReference>
<gene>
    <name evidence="3" type="primary">yceI_3</name>
    <name evidence="3" type="ORF">NCTC11388_04080</name>
</gene>
<evidence type="ECO:0000259" key="2">
    <source>
        <dbReference type="SMART" id="SM00867"/>
    </source>
</evidence>
<dbReference type="InterPro" id="IPR036761">
    <property type="entry name" value="TTHA0802/YceI-like_sf"/>
</dbReference>
<dbReference type="SMART" id="SM00867">
    <property type="entry name" value="YceI"/>
    <property type="match status" value="1"/>
</dbReference>
<feature type="domain" description="Lipid/polyisoprenoid-binding YceI-like" evidence="2">
    <location>
        <begin position="28"/>
        <end position="194"/>
    </location>
</feature>
<feature type="signal peptide" evidence="1">
    <location>
        <begin position="1"/>
        <end position="23"/>
    </location>
</feature>
<name>A0A380CSJ0_SPHSI</name>
<dbReference type="Gene3D" id="2.40.128.110">
    <property type="entry name" value="Lipid/polyisoprenoid-binding, YceI-like"/>
    <property type="match status" value="1"/>
</dbReference>
<dbReference type="PANTHER" id="PTHR34406">
    <property type="entry name" value="PROTEIN YCEI"/>
    <property type="match status" value="1"/>
</dbReference>
<sequence>MKPKIFSILLLTVINSISLLAFAQKTETYRVDGTKSSILWKGDKVSGSHTGTVDLTTGTLDFTGKKLTGGGFVINMASIKDADKSSGLEKHLKADDFFGVEKFPTAHFIIKKVEGSGSNVNITGNLTLKGVTQSISFPATITWNSDKTISATADKITVDRTKFGIQYKSKSIFADIGDKFIYDEFTLSVKLLAKK</sequence>
<dbReference type="AlphaFoldDB" id="A0A380CSJ0"/>